<organism evidence="2 3">
    <name type="scientific">Drosophila gunungcola</name>
    <name type="common">fruit fly</name>
    <dbReference type="NCBI Taxonomy" id="103775"/>
    <lineage>
        <taxon>Eukaryota</taxon>
        <taxon>Metazoa</taxon>
        <taxon>Ecdysozoa</taxon>
        <taxon>Arthropoda</taxon>
        <taxon>Hexapoda</taxon>
        <taxon>Insecta</taxon>
        <taxon>Pterygota</taxon>
        <taxon>Neoptera</taxon>
        <taxon>Endopterygota</taxon>
        <taxon>Diptera</taxon>
        <taxon>Brachycera</taxon>
        <taxon>Muscomorpha</taxon>
        <taxon>Ephydroidea</taxon>
        <taxon>Drosophilidae</taxon>
        <taxon>Drosophila</taxon>
        <taxon>Sophophora</taxon>
    </lineage>
</organism>
<dbReference type="EMBL" id="JAMKOV010000071">
    <property type="protein sequence ID" value="KAI8034501.1"/>
    <property type="molecule type" value="Genomic_DNA"/>
</dbReference>
<reference evidence="2" key="1">
    <citation type="journal article" date="2023" name="Genome Biol. Evol.">
        <title>Long-read-based Genome Assembly of Drosophila gunungcola Reveals Fewer Chemosensory Genes in Flower-breeding Species.</title>
        <authorList>
            <person name="Negi A."/>
            <person name="Liao B.Y."/>
            <person name="Yeh S.D."/>
        </authorList>
    </citation>
    <scope>NUCLEOTIDE SEQUENCE</scope>
    <source>
        <strain evidence="2">Sukarami</strain>
    </source>
</reference>
<sequence>MCSNLSDLFACIRVQGNSDADLDPNSTTHQRNNADVDDVALDPQSDAFRRQQLQLLIQQNEKSRAIRQDPLPSPTNNSIRRYDLVFDSAAQNKNISSRR</sequence>
<dbReference type="AlphaFoldDB" id="A0A9P9YCP4"/>
<protein>
    <submittedName>
        <fullName evidence="2">Uncharacterized protein</fullName>
    </submittedName>
</protein>
<keyword evidence="3" id="KW-1185">Reference proteome</keyword>
<proteinExistence type="predicted"/>
<evidence type="ECO:0000256" key="1">
    <source>
        <dbReference type="SAM" id="MobiDB-lite"/>
    </source>
</evidence>
<feature type="region of interest" description="Disordered" evidence="1">
    <location>
        <begin position="62"/>
        <end position="83"/>
    </location>
</feature>
<gene>
    <name evidence="2" type="ORF">M5D96_012688</name>
</gene>
<feature type="region of interest" description="Disordered" evidence="1">
    <location>
        <begin position="17"/>
        <end position="37"/>
    </location>
</feature>
<evidence type="ECO:0000313" key="2">
    <source>
        <dbReference type="EMBL" id="KAI8034501.1"/>
    </source>
</evidence>
<evidence type="ECO:0000313" key="3">
    <source>
        <dbReference type="Proteomes" id="UP001059596"/>
    </source>
</evidence>
<comment type="caution">
    <text evidence="2">The sequence shown here is derived from an EMBL/GenBank/DDBJ whole genome shotgun (WGS) entry which is preliminary data.</text>
</comment>
<feature type="compositionally biased region" description="Polar residues" evidence="1">
    <location>
        <begin position="24"/>
        <end position="33"/>
    </location>
</feature>
<name>A0A9P9YCP4_9MUSC</name>
<dbReference type="Proteomes" id="UP001059596">
    <property type="component" value="Unassembled WGS sequence"/>
</dbReference>
<accession>A0A9P9YCP4</accession>